<dbReference type="EMBL" id="HF936249">
    <property type="protein sequence ID" value="CCX33862.1"/>
    <property type="molecule type" value="Genomic_DNA"/>
</dbReference>
<proteinExistence type="predicted"/>
<feature type="compositionally biased region" description="Polar residues" evidence="1">
    <location>
        <begin position="73"/>
        <end position="88"/>
    </location>
</feature>
<feature type="region of interest" description="Disordered" evidence="1">
    <location>
        <begin position="1"/>
        <end position="117"/>
    </location>
</feature>
<name>U4LUN2_PYROM</name>
<dbReference type="eggNOG" id="ENOG502S5IN">
    <property type="taxonomic scope" value="Eukaryota"/>
</dbReference>
<keyword evidence="3" id="KW-1185">Reference proteome</keyword>
<feature type="compositionally biased region" description="Acidic residues" evidence="1">
    <location>
        <begin position="40"/>
        <end position="49"/>
    </location>
</feature>
<sequence length="359" mass="38590">MSVYSDTGSTAEDASLVPVSVGDNGLGSLADELAALGDDYTSDEYDEGGAEGGFGDEASNASDDDDEVPIIDPNTTNTSPLPHGSTSPSKRSQRSRRTGSQSDSEFETPLSPDGSVSLGLEEKLNEIESLALRHRVLLKTEDDDDFPDPHLVLHPPMGEGAATGTATGVVGEATSGPGVISRVTRSLQSLPPQSHLETASNRLTTAHSALATNMLNQTRLLRELGFGITSLSLPLEDTDLLLDSLIDLIPRPMVEPLADLQELSQLTLSLASQLSFLGDSLHMARQSSVMANRKLRVAKEACADWKHETEEVEKARRWIEDGDWDGRLERREAAGVCGEVMRGFEGFCEGIEKRVKMMA</sequence>
<feature type="compositionally biased region" description="Polar residues" evidence="1">
    <location>
        <begin position="1"/>
        <end position="12"/>
    </location>
</feature>
<accession>U4LUN2</accession>
<reference evidence="2 3" key="1">
    <citation type="journal article" date="2013" name="PLoS Genet.">
        <title>The genome and development-dependent transcriptomes of Pyronema confluens: a window into fungal evolution.</title>
        <authorList>
            <person name="Traeger S."/>
            <person name="Altegoer F."/>
            <person name="Freitag M."/>
            <person name="Gabaldon T."/>
            <person name="Kempken F."/>
            <person name="Kumar A."/>
            <person name="Marcet-Houben M."/>
            <person name="Poggeler S."/>
            <person name="Stajich J.E."/>
            <person name="Nowrousian M."/>
        </authorList>
    </citation>
    <scope>NUCLEOTIDE SEQUENCE [LARGE SCALE GENOMIC DNA]</scope>
    <source>
        <strain evidence="3">CBS 100304</strain>
        <tissue evidence="2">Vegetative mycelium</tissue>
    </source>
</reference>
<evidence type="ECO:0000313" key="2">
    <source>
        <dbReference type="EMBL" id="CCX33862.1"/>
    </source>
</evidence>
<gene>
    <name evidence="2" type="ORF">PCON_02104</name>
</gene>
<organism evidence="2 3">
    <name type="scientific">Pyronema omphalodes (strain CBS 100304)</name>
    <name type="common">Pyronema confluens</name>
    <dbReference type="NCBI Taxonomy" id="1076935"/>
    <lineage>
        <taxon>Eukaryota</taxon>
        <taxon>Fungi</taxon>
        <taxon>Dikarya</taxon>
        <taxon>Ascomycota</taxon>
        <taxon>Pezizomycotina</taxon>
        <taxon>Pezizomycetes</taxon>
        <taxon>Pezizales</taxon>
        <taxon>Pyronemataceae</taxon>
        <taxon>Pyronema</taxon>
    </lineage>
</organism>
<dbReference type="OrthoDB" id="5427526at2759"/>
<protein>
    <submittedName>
        <fullName evidence="2">Uncharacterized protein</fullName>
    </submittedName>
</protein>
<evidence type="ECO:0000256" key="1">
    <source>
        <dbReference type="SAM" id="MobiDB-lite"/>
    </source>
</evidence>
<dbReference type="AlphaFoldDB" id="U4LUN2"/>
<dbReference type="Proteomes" id="UP000018144">
    <property type="component" value="Unassembled WGS sequence"/>
</dbReference>
<evidence type="ECO:0000313" key="3">
    <source>
        <dbReference type="Proteomes" id="UP000018144"/>
    </source>
</evidence>